<dbReference type="PROSITE" id="PS50188">
    <property type="entry name" value="B302_SPRY"/>
    <property type="match status" value="1"/>
</dbReference>
<feature type="region of interest" description="Disordered" evidence="1">
    <location>
        <begin position="13"/>
        <end position="34"/>
    </location>
</feature>
<organism evidence="4 5">
    <name type="scientific">Elysia marginata</name>
    <dbReference type="NCBI Taxonomy" id="1093978"/>
    <lineage>
        <taxon>Eukaryota</taxon>
        <taxon>Metazoa</taxon>
        <taxon>Spiralia</taxon>
        <taxon>Lophotrochozoa</taxon>
        <taxon>Mollusca</taxon>
        <taxon>Gastropoda</taxon>
        <taxon>Heterobranchia</taxon>
        <taxon>Euthyneura</taxon>
        <taxon>Panpulmonata</taxon>
        <taxon>Sacoglossa</taxon>
        <taxon>Placobranchoidea</taxon>
        <taxon>Plakobranchidae</taxon>
        <taxon>Elysia</taxon>
    </lineage>
</organism>
<feature type="transmembrane region" description="Helical" evidence="2">
    <location>
        <begin position="42"/>
        <end position="64"/>
    </location>
</feature>
<evidence type="ECO:0000313" key="5">
    <source>
        <dbReference type="Proteomes" id="UP000762676"/>
    </source>
</evidence>
<dbReference type="Pfam" id="PF00622">
    <property type="entry name" value="SPRY"/>
    <property type="match status" value="1"/>
</dbReference>
<evidence type="ECO:0000313" key="4">
    <source>
        <dbReference type="EMBL" id="GFR86422.1"/>
    </source>
</evidence>
<keyword evidence="5" id="KW-1185">Reference proteome</keyword>
<keyword evidence="2" id="KW-0812">Transmembrane</keyword>
<evidence type="ECO:0000259" key="3">
    <source>
        <dbReference type="PROSITE" id="PS50188"/>
    </source>
</evidence>
<dbReference type="InterPro" id="IPR003877">
    <property type="entry name" value="SPRY_dom"/>
</dbReference>
<feature type="compositionally biased region" description="Pro residues" evidence="1">
    <location>
        <begin position="329"/>
        <end position="351"/>
    </location>
</feature>
<dbReference type="EMBL" id="BMAT01005053">
    <property type="protein sequence ID" value="GFR86422.1"/>
    <property type="molecule type" value="Genomic_DNA"/>
</dbReference>
<dbReference type="InterPro" id="IPR001870">
    <property type="entry name" value="B30.2/SPRY"/>
</dbReference>
<evidence type="ECO:0000256" key="2">
    <source>
        <dbReference type="SAM" id="Phobius"/>
    </source>
</evidence>
<dbReference type="InterPro" id="IPR050672">
    <property type="entry name" value="FBXO45-Fsn/SPSB_families"/>
</dbReference>
<keyword evidence="2" id="KW-0472">Membrane</keyword>
<feature type="region of interest" description="Disordered" evidence="1">
    <location>
        <begin position="308"/>
        <end position="351"/>
    </location>
</feature>
<dbReference type="GO" id="GO:0019005">
    <property type="term" value="C:SCF ubiquitin ligase complex"/>
    <property type="evidence" value="ECO:0007669"/>
    <property type="project" value="TreeGrafter"/>
</dbReference>
<feature type="region of interest" description="Disordered" evidence="1">
    <location>
        <begin position="77"/>
        <end position="96"/>
    </location>
</feature>
<evidence type="ECO:0000256" key="1">
    <source>
        <dbReference type="SAM" id="MobiDB-lite"/>
    </source>
</evidence>
<dbReference type="Proteomes" id="UP000762676">
    <property type="component" value="Unassembled WGS sequence"/>
</dbReference>
<feature type="domain" description="B30.2/SPRY" evidence="3">
    <location>
        <begin position="79"/>
        <end position="275"/>
    </location>
</feature>
<dbReference type="SUPFAM" id="SSF49899">
    <property type="entry name" value="Concanavalin A-like lectins/glucanases"/>
    <property type="match status" value="1"/>
</dbReference>
<keyword evidence="2" id="KW-1133">Transmembrane helix</keyword>
<dbReference type="AlphaFoldDB" id="A0AAV4GKY8"/>
<dbReference type="Gene3D" id="2.60.120.920">
    <property type="match status" value="1"/>
</dbReference>
<dbReference type="PANTHER" id="PTHR12245">
    <property type="entry name" value="SPRY DOMAIN CONTAINING SOCS BOX PROTEIN"/>
    <property type="match status" value="1"/>
</dbReference>
<reference evidence="4 5" key="1">
    <citation type="journal article" date="2021" name="Elife">
        <title>Chloroplast acquisition without the gene transfer in kleptoplastic sea slugs, Plakobranchus ocellatus.</title>
        <authorList>
            <person name="Maeda T."/>
            <person name="Takahashi S."/>
            <person name="Yoshida T."/>
            <person name="Shimamura S."/>
            <person name="Takaki Y."/>
            <person name="Nagai Y."/>
            <person name="Toyoda A."/>
            <person name="Suzuki Y."/>
            <person name="Arimoto A."/>
            <person name="Ishii H."/>
            <person name="Satoh N."/>
            <person name="Nishiyama T."/>
            <person name="Hasebe M."/>
            <person name="Maruyama T."/>
            <person name="Minagawa J."/>
            <person name="Obokata J."/>
            <person name="Shigenobu S."/>
        </authorList>
    </citation>
    <scope>NUCLEOTIDE SEQUENCE [LARGE SCALE GENOMIC DNA]</scope>
</reference>
<accession>A0AAV4GKY8</accession>
<protein>
    <submittedName>
        <fullName evidence="4">F-box/SPRY domain-containing protein 1</fullName>
    </submittedName>
</protein>
<gene>
    <name evidence="4" type="ORF">ElyMa_002467700</name>
</gene>
<comment type="caution">
    <text evidence="4">The sequence shown here is derived from an EMBL/GenBank/DDBJ whole genome shotgun (WGS) entry which is preliminary data.</text>
</comment>
<dbReference type="PANTHER" id="PTHR12245:SF11">
    <property type="entry name" value="PROTEIN GUSTAVUS"/>
    <property type="match status" value="1"/>
</dbReference>
<dbReference type="InterPro" id="IPR013320">
    <property type="entry name" value="ConA-like_dom_sf"/>
</dbReference>
<name>A0AAV4GKY8_9GAST</name>
<proteinExistence type="predicted"/>
<feature type="compositionally biased region" description="Acidic residues" evidence="1">
    <location>
        <begin position="19"/>
        <end position="32"/>
    </location>
</feature>
<dbReference type="InterPro" id="IPR043136">
    <property type="entry name" value="B30.2/SPRY_sf"/>
</dbReference>
<sequence>MRIQLHYLRQHFNSNKKDDDDDDDDDDEEEESQSFWDHVGGIVVLGGISLIGAGLFSLTAWIVCSCHEKFTKRRVSNSPNMVAGPGKHPTNPPAWSRNLTIQPELTIGFGMMSEGFYSLSNVNLLRQRSGATVTDGAKWAAPLTTGKHLFEIIWPWGCRGYHSTVGVAIPSAPVKAKGGVCLVGGNTHSWGLDIVQRRAIHNNKTLVTCPTDGSYVPDRFLMYVDVDEGTLGFGNEVTFWGYVITGLPKGKQLFPMIGTDKWEANVQLFYRGSAGTAGFDPYSSPGPSYALPPMTDPLPPKYADVFQVPLGEPGAANDPARARSAWEMTPPPPPSAPADAPPPYTSPPPQY</sequence>
<dbReference type="GO" id="GO:0043161">
    <property type="term" value="P:proteasome-mediated ubiquitin-dependent protein catabolic process"/>
    <property type="evidence" value="ECO:0007669"/>
    <property type="project" value="TreeGrafter"/>
</dbReference>